<evidence type="ECO:0000256" key="2">
    <source>
        <dbReference type="PROSITE-ProRule" id="PRU00169"/>
    </source>
</evidence>
<dbReference type="Gene3D" id="3.40.50.2300">
    <property type="match status" value="1"/>
</dbReference>
<name>A0ABY7SMZ2_9RHOB</name>
<evidence type="ECO:0000313" key="4">
    <source>
        <dbReference type="EMBL" id="WCR08371.1"/>
    </source>
</evidence>
<protein>
    <submittedName>
        <fullName evidence="4">Response regulator</fullName>
    </submittedName>
</protein>
<evidence type="ECO:0000256" key="1">
    <source>
        <dbReference type="ARBA" id="ARBA00022553"/>
    </source>
</evidence>
<dbReference type="Proteomes" id="UP001219349">
    <property type="component" value="Chromosome"/>
</dbReference>
<feature type="domain" description="Response regulatory" evidence="3">
    <location>
        <begin position="3"/>
        <end position="122"/>
    </location>
</feature>
<dbReference type="EMBL" id="CP067136">
    <property type="protein sequence ID" value="WCR08371.1"/>
    <property type="molecule type" value="Genomic_DNA"/>
</dbReference>
<dbReference type="InterPro" id="IPR001789">
    <property type="entry name" value="Sig_transdc_resp-reg_receiver"/>
</dbReference>
<organism evidence="4 5">
    <name type="scientific">Paracoccus fistulariae</name>
    <dbReference type="NCBI Taxonomy" id="658446"/>
    <lineage>
        <taxon>Bacteria</taxon>
        <taxon>Pseudomonadati</taxon>
        <taxon>Pseudomonadota</taxon>
        <taxon>Alphaproteobacteria</taxon>
        <taxon>Rhodobacterales</taxon>
        <taxon>Paracoccaceae</taxon>
        <taxon>Paracoccus</taxon>
    </lineage>
</organism>
<keyword evidence="1 2" id="KW-0597">Phosphoprotein</keyword>
<dbReference type="SMART" id="SM00448">
    <property type="entry name" value="REC"/>
    <property type="match status" value="1"/>
</dbReference>
<dbReference type="SUPFAM" id="SSF52172">
    <property type="entry name" value="CheY-like"/>
    <property type="match status" value="1"/>
</dbReference>
<sequence length="131" mass="14371">MLDILVIENGRNVAKMAKIVLSRHGWDVAFHRKGQDCLEVIREVRPRLVILDLTSSGRAGAREDGVDILSELRRDGDLSLALTPVVMLTGGKNQRVEAIHADAVLPRPFAGRDLCAVVNRMLPGGVVERRA</sequence>
<evidence type="ECO:0000259" key="3">
    <source>
        <dbReference type="PROSITE" id="PS50110"/>
    </source>
</evidence>
<dbReference type="PROSITE" id="PS50110">
    <property type="entry name" value="RESPONSE_REGULATORY"/>
    <property type="match status" value="1"/>
</dbReference>
<evidence type="ECO:0000313" key="5">
    <source>
        <dbReference type="Proteomes" id="UP001219349"/>
    </source>
</evidence>
<dbReference type="InterPro" id="IPR011006">
    <property type="entry name" value="CheY-like_superfamily"/>
</dbReference>
<feature type="modified residue" description="4-aspartylphosphate" evidence="2">
    <location>
        <position position="52"/>
    </location>
</feature>
<dbReference type="PANTHER" id="PTHR44591:SF3">
    <property type="entry name" value="RESPONSE REGULATORY DOMAIN-CONTAINING PROTEIN"/>
    <property type="match status" value="1"/>
</dbReference>
<dbReference type="InterPro" id="IPR050595">
    <property type="entry name" value="Bact_response_regulator"/>
</dbReference>
<keyword evidence="5" id="KW-1185">Reference proteome</keyword>
<proteinExistence type="predicted"/>
<dbReference type="RefSeq" id="WP_271883212.1">
    <property type="nucleotide sequence ID" value="NZ_CP067136.1"/>
</dbReference>
<accession>A0ABY7SMZ2</accession>
<gene>
    <name evidence="4" type="ORF">JHX87_06020</name>
</gene>
<reference evidence="4 5" key="1">
    <citation type="submission" date="2021-01" db="EMBL/GenBank/DDBJ databases">
        <title>Biogeographic distribution of Paracoccus.</title>
        <authorList>
            <person name="Hollensteiner J."/>
            <person name="Leineberger J."/>
            <person name="Brinkhoff T."/>
            <person name="Daniel R."/>
        </authorList>
    </citation>
    <scope>NUCLEOTIDE SEQUENCE [LARGE SCALE GENOMIC DNA]</scope>
    <source>
        <strain evidence="4 5">KCTC 22803</strain>
    </source>
</reference>
<dbReference type="Pfam" id="PF00072">
    <property type="entry name" value="Response_reg"/>
    <property type="match status" value="1"/>
</dbReference>
<dbReference type="PANTHER" id="PTHR44591">
    <property type="entry name" value="STRESS RESPONSE REGULATOR PROTEIN 1"/>
    <property type="match status" value="1"/>
</dbReference>